<evidence type="ECO:0000313" key="3">
    <source>
        <dbReference type="Proteomes" id="UP001501265"/>
    </source>
</evidence>
<organism evidence="2 3">
    <name type="scientific">Streptomyces ziwulingensis</name>
    <dbReference type="NCBI Taxonomy" id="1045501"/>
    <lineage>
        <taxon>Bacteria</taxon>
        <taxon>Bacillati</taxon>
        <taxon>Actinomycetota</taxon>
        <taxon>Actinomycetes</taxon>
        <taxon>Kitasatosporales</taxon>
        <taxon>Streptomycetaceae</taxon>
        <taxon>Streptomyces</taxon>
    </lineage>
</organism>
<evidence type="ECO:0000313" key="2">
    <source>
        <dbReference type="EMBL" id="GAA4808364.1"/>
    </source>
</evidence>
<name>A0ABP9CDV0_9ACTN</name>
<keyword evidence="3" id="KW-1185">Reference proteome</keyword>
<accession>A0ABP9CDV0</accession>
<feature type="signal peptide" evidence="1">
    <location>
        <begin position="1"/>
        <end position="20"/>
    </location>
</feature>
<feature type="chain" id="PRO_5046454011" description="Lipoprotein" evidence="1">
    <location>
        <begin position="21"/>
        <end position="192"/>
    </location>
</feature>
<sequence length="192" mass="18740">MIRGAGAAMAACVTATVTVAVTLLAGCGSGGGSEGADPQPGGEASGSVAARVAVTQAAAKGDLRAAAAAGHLGRFTFTDAELTAHAGPCMVNGWSRTPKQPDLDAVRVFIGVLEKRGWRQDAEPLPDGGGGEGYVLEKDEWTLAVAAGAESIGMLAAGEPAPTGAPGDGEFQGLFVSGMKNGCGAGSATPSG</sequence>
<protein>
    <recommendedName>
        <fullName evidence="4">Lipoprotein</fullName>
    </recommendedName>
</protein>
<reference evidence="3" key="1">
    <citation type="journal article" date="2019" name="Int. J. Syst. Evol. Microbiol.">
        <title>The Global Catalogue of Microorganisms (GCM) 10K type strain sequencing project: providing services to taxonomists for standard genome sequencing and annotation.</title>
        <authorList>
            <consortium name="The Broad Institute Genomics Platform"/>
            <consortium name="The Broad Institute Genome Sequencing Center for Infectious Disease"/>
            <person name="Wu L."/>
            <person name="Ma J."/>
        </authorList>
    </citation>
    <scope>NUCLEOTIDE SEQUENCE [LARGE SCALE GENOMIC DNA]</scope>
    <source>
        <strain evidence="3">JCM 18081</strain>
    </source>
</reference>
<dbReference type="EMBL" id="BAABIG010000043">
    <property type="protein sequence ID" value="GAA4808364.1"/>
    <property type="molecule type" value="Genomic_DNA"/>
</dbReference>
<proteinExistence type="predicted"/>
<evidence type="ECO:0000256" key="1">
    <source>
        <dbReference type="SAM" id="SignalP"/>
    </source>
</evidence>
<gene>
    <name evidence="2" type="ORF">GCM10023220_43540</name>
</gene>
<evidence type="ECO:0008006" key="4">
    <source>
        <dbReference type="Google" id="ProtNLM"/>
    </source>
</evidence>
<comment type="caution">
    <text evidence="2">The sequence shown here is derived from an EMBL/GenBank/DDBJ whole genome shotgun (WGS) entry which is preliminary data.</text>
</comment>
<dbReference type="Proteomes" id="UP001501265">
    <property type="component" value="Unassembled WGS sequence"/>
</dbReference>
<keyword evidence="1" id="KW-0732">Signal</keyword>
<dbReference type="PROSITE" id="PS51257">
    <property type="entry name" value="PROKAR_LIPOPROTEIN"/>
    <property type="match status" value="1"/>
</dbReference>